<dbReference type="AlphaFoldDB" id="A0A941E0A5"/>
<evidence type="ECO:0000256" key="8">
    <source>
        <dbReference type="ARBA" id="ARBA00048617"/>
    </source>
</evidence>
<dbReference type="Pfam" id="PF02602">
    <property type="entry name" value="HEM4"/>
    <property type="match status" value="1"/>
</dbReference>
<evidence type="ECO:0000256" key="2">
    <source>
        <dbReference type="ARBA" id="ARBA00008133"/>
    </source>
</evidence>
<comment type="caution">
    <text evidence="11">The sequence shown here is derived from an EMBL/GenBank/DDBJ whole genome shotgun (WGS) entry which is preliminary data.</text>
</comment>
<dbReference type="InterPro" id="IPR036108">
    <property type="entry name" value="4pyrrol_syn_uPrphyn_synt_sf"/>
</dbReference>
<dbReference type="SUPFAM" id="SSF69618">
    <property type="entry name" value="HemD-like"/>
    <property type="match status" value="1"/>
</dbReference>
<sequence>MIPTSPVVVVTRPLRQASNLQEKLQQQGRTVIVFPLFEIESISNNLELDLAVRNLHQYAVVMFVSPNAIDALFQCVEKKHGKTWQWPEETAAAVVGAASRQSLLLHGVSDTNTRIYCPRNESRTDSETLLAELPLDDLAGKKVLVVRADSGRDFFVDALKKASIEVQTISSYRRVIPFFDKVKQQLLSTFLQSACDWVITSSSVLTTLLAWCEQLDQLELLARGDSQKNICPAVAKMQQQKLYVPHFRIAEVARELGFKQICLTASGDENLILALQSQL</sequence>
<comment type="function">
    <text evidence="6 9">Catalyzes cyclization of the linear tetrapyrrole, hydroxymethylbilane, to the macrocyclic uroporphyrinogen III.</text>
</comment>
<keyword evidence="5 9" id="KW-0627">Porphyrin biosynthesis</keyword>
<comment type="pathway">
    <text evidence="1 9">Porphyrin-containing compound metabolism; protoporphyrin-IX biosynthesis; coproporphyrinogen-III from 5-aminolevulinate: step 3/4.</text>
</comment>
<feature type="domain" description="Tetrapyrrole biosynthesis uroporphyrinogen III synthase" evidence="10">
    <location>
        <begin position="19"/>
        <end position="261"/>
    </location>
</feature>
<evidence type="ECO:0000256" key="9">
    <source>
        <dbReference type="RuleBase" id="RU366031"/>
    </source>
</evidence>
<evidence type="ECO:0000256" key="5">
    <source>
        <dbReference type="ARBA" id="ARBA00023244"/>
    </source>
</evidence>
<dbReference type="GO" id="GO:0004852">
    <property type="term" value="F:uroporphyrinogen-III synthase activity"/>
    <property type="evidence" value="ECO:0007669"/>
    <property type="project" value="UniProtKB-UniRule"/>
</dbReference>
<keyword evidence="12" id="KW-1185">Reference proteome</keyword>
<name>A0A941E0A5_9BURK</name>
<organism evidence="11 12">
    <name type="scientific">Undibacterium fentianense</name>
    <dbReference type="NCBI Taxonomy" id="2828728"/>
    <lineage>
        <taxon>Bacteria</taxon>
        <taxon>Pseudomonadati</taxon>
        <taxon>Pseudomonadota</taxon>
        <taxon>Betaproteobacteria</taxon>
        <taxon>Burkholderiales</taxon>
        <taxon>Oxalobacteraceae</taxon>
        <taxon>Undibacterium</taxon>
    </lineage>
</organism>
<dbReference type="CDD" id="cd06578">
    <property type="entry name" value="HemD"/>
    <property type="match status" value="1"/>
</dbReference>
<evidence type="ECO:0000256" key="7">
    <source>
        <dbReference type="ARBA" id="ARBA00040167"/>
    </source>
</evidence>
<keyword evidence="4 9" id="KW-0456">Lyase</keyword>
<evidence type="ECO:0000313" key="12">
    <source>
        <dbReference type="Proteomes" id="UP000678545"/>
    </source>
</evidence>
<dbReference type="GO" id="GO:0006782">
    <property type="term" value="P:protoporphyrinogen IX biosynthetic process"/>
    <property type="evidence" value="ECO:0007669"/>
    <property type="project" value="UniProtKB-UniRule"/>
</dbReference>
<evidence type="ECO:0000256" key="1">
    <source>
        <dbReference type="ARBA" id="ARBA00004772"/>
    </source>
</evidence>
<evidence type="ECO:0000256" key="3">
    <source>
        <dbReference type="ARBA" id="ARBA00013109"/>
    </source>
</evidence>
<evidence type="ECO:0000313" key="11">
    <source>
        <dbReference type="EMBL" id="MBR7800000.1"/>
    </source>
</evidence>
<dbReference type="InterPro" id="IPR039793">
    <property type="entry name" value="UROS/Hem4"/>
</dbReference>
<dbReference type="GO" id="GO:0006780">
    <property type="term" value="P:uroporphyrinogen III biosynthetic process"/>
    <property type="evidence" value="ECO:0007669"/>
    <property type="project" value="UniProtKB-UniRule"/>
</dbReference>
<reference evidence="11" key="1">
    <citation type="submission" date="2021-04" db="EMBL/GenBank/DDBJ databases">
        <title>novel species isolated from subtropical streams in China.</title>
        <authorList>
            <person name="Lu H."/>
        </authorList>
    </citation>
    <scope>NUCLEOTIDE SEQUENCE</scope>
    <source>
        <strain evidence="11">FT137W</strain>
    </source>
</reference>
<evidence type="ECO:0000259" key="10">
    <source>
        <dbReference type="Pfam" id="PF02602"/>
    </source>
</evidence>
<dbReference type="Gene3D" id="3.40.50.10090">
    <property type="match status" value="2"/>
</dbReference>
<protein>
    <recommendedName>
        <fullName evidence="7 9">Uroporphyrinogen-III synthase</fullName>
        <ecNumber evidence="3 9">4.2.1.75</ecNumber>
    </recommendedName>
</protein>
<dbReference type="PANTHER" id="PTHR38042">
    <property type="entry name" value="UROPORPHYRINOGEN-III SYNTHASE, CHLOROPLASTIC"/>
    <property type="match status" value="1"/>
</dbReference>
<dbReference type="EMBL" id="JAGSPJ010000003">
    <property type="protein sequence ID" value="MBR7800000.1"/>
    <property type="molecule type" value="Genomic_DNA"/>
</dbReference>
<dbReference type="EC" id="4.2.1.75" evidence="3 9"/>
<evidence type="ECO:0000256" key="6">
    <source>
        <dbReference type="ARBA" id="ARBA00037589"/>
    </source>
</evidence>
<dbReference type="InterPro" id="IPR003754">
    <property type="entry name" value="4pyrrol_synth_uPrphyn_synth"/>
</dbReference>
<dbReference type="PANTHER" id="PTHR38042:SF1">
    <property type="entry name" value="UROPORPHYRINOGEN-III SYNTHASE, CHLOROPLASTIC"/>
    <property type="match status" value="1"/>
</dbReference>
<dbReference type="Proteomes" id="UP000678545">
    <property type="component" value="Unassembled WGS sequence"/>
</dbReference>
<accession>A0A941E0A5</accession>
<proteinExistence type="inferred from homology"/>
<gene>
    <name evidence="11" type="ORF">KDM90_08320</name>
</gene>
<comment type="catalytic activity">
    <reaction evidence="8 9">
        <text>hydroxymethylbilane = uroporphyrinogen III + H2O</text>
        <dbReference type="Rhea" id="RHEA:18965"/>
        <dbReference type="ChEBI" id="CHEBI:15377"/>
        <dbReference type="ChEBI" id="CHEBI:57308"/>
        <dbReference type="ChEBI" id="CHEBI:57845"/>
        <dbReference type="EC" id="4.2.1.75"/>
    </reaction>
</comment>
<comment type="similarity">
    <text evidence="2 9">Belongs to the uroporphyrinogen-III synthase family.</text>
</comment>
<evidence type="ECO:0000256" key="4">
    <source>
        <dbReference type="ARBA" id="ARBA00023239"/>
    </source>
</evidence>